<dbReference type="CDD" id="cd12432">
    <property type="entry name" value="RRM_ACINU"/>
    <property type="match status" value="1"/>
</dbReference>
<dbReference type="PANTHER" id="PTHR47031:SF3">
    <property type="entry name" value="SAP DOMAIN-CONTAINING PROTEIN"/>
    <property type="match status" value="1"/>
</dbReference>
<gene>
    <name evidence="3" type="ORF">WJX84_010778</name>
</gene>
<dbReference type="InterPro" id="IPR036361">
    <property type="entry name" value="SAP_dom_sf"/>
</dbReference>
<evidence type="ECO:0000259" key="2">
    <source>
        <dbReference type="PROSITE" id="PS50800"/>
    </source>
</evidence>
<sequence length="568" mass="59356">MGDYESLKVVELKEELRKRELTVSGKKVELIARLQAHDEDKGAGGEKEDATPPAAADMDALAPEAAAAPAETSNPAAADLMAIDAAAPVTHQEAAAELEDAKDVHLEPSATILVTTSADVAPTPAATLDGNSLLGEAASLEKGLQAAAEAPDQVMADPAIAPATAPVDALASLDTIVSEALAPVEPAAAMQEEAMEELVDYGAEPLADEAVPAAASMDVLQPVSDKDAQEPRLSIAKEGADGGLKRPSVFDRLQAGRSQSLGGSRSLGARQASQQVTRALRIDGFVRPFQEKQARALIAETGGDLESFWMPTIRTTAWVVFSSEDEAEATFKAVWGKEWPLGNRSRLNPQYVSVDEAFSKAELGGGQIVRRQGSGSQAPAAANGDAVGVHAPAQGAAEPRADTRRHEGHRASGAGRHAAEAAGEAAEDSKAGRRHETSERRQRPFADRRGPSGPEVAAPPQEEAVPTLDTLFKKTATRPFLYWLPLSESQRAARDANSTSGSLAPDKGAVSLLSDPAKISQLTSISSRGRLFQEPFSALAVVLPLREAPGPTKATCGNFVVAGTSRNV</sequence>
<dbReference type="InterPro" id="IPR034257">
    <property type="entry name" value="Acinus_RRM"/>
</dbReference>
<feature type="compositionally biased region" description="Basic and acidic residues" evidence="1">
    <location>
        <begin position="427"/>
        <end position="450"/>
    </location>
</feature>
<evidence type="ECO:0000313" key="3">
    <source>
        <dbReference type="EMBL" id="KAK9846188.1"/>
    </source>
</evidence>
<feature type="domain" description="SAP" evidence="2">
    <location>
        <begin position="4"/>
        <end position="38"/>
    </location>
</feature>
<dbReference type="Pfam" id="PF02037">
    <property type="entry name" value="SAP"/>
    <property type="match status" value="1"/>
</dbReference>
<dbReference type="EMBL" id="JALJOV010001549">
    <property type="protein sequence ID" value="KAK9846188.1"/>
    <property type="molecule type" value="Genomic_DNA"/>
</dbReference>
<dbReference type="InterPro" id="IPR003034">
    <property type="entry name" value="SAP_dom"/>
</dbReference>
<evidence type="ECO:0000313" key="4">
    <source>
        <dbReference type="Proteomes" id="UP001485043"/>
    </source>
</evidence>
<feature type="region of interest" description="Disordered" evidence="1">
    <location>
        <begin position="35"/>
        <end position="74"/>
    </location>
</feature>
<organism evidence="3 4">
    <name type="scientific">Apatococcus fuscideae</name>
    <dbReference type="NCBI Taxonomy" id="2026836"/>
    <lineage>
        <taxon>Eukaryota</taxon>
        <taxon>Viridiplantae</taxon>
        <taxon>Chlorophyta</taxon>
        <taxon>core chlorophytes</taxon>
        <taxon>Trebouxiophyceae</taxon>
        <taxon>Chlorellales</taxon>
        <taxon>Chlorellaceae</taxon>
        <taxon>Apatococcus</taxon>
    </lineage>
</organism>
<feature type="compositionally biased region" description="Low complexity" evidence="1">
    <location>
        <begin position="411"/>
        <end position="424"/>
    </location>
</feature>
<feature type="compositionally biased region" description="Low complexity" evidence="1">
    <location>
        <begin position="51"/>
        <end position="74"/>
    </location>
</feature>
<dbReference type="InterPro" id="IPR032552">
    <property type="entry name" value="RSB_motif"/>
</dbReference>
<evidence type="ECO:0000256" key="1">
    <source>
        <dbReference type="SAM" id="MobiDB-lite"/>
    </source>
</evidence>
<proteinExistence type="predicted"/>
<dbReference type="Gene3D" id="1.10.720.30">
    <property type="entry name" value="SAP domain"/>
    <property type="match status" value="1"/>
</dbReference>
<keyword evidence="4" id="KW-1185">Reference proteome</keyword>
<dbReference type="SMART" id="SM00513">
    <property type="entry name" value="SAP"/>
    <property type="match status" value="1"/>
</dbReference>
<dbReference type="SUPFAM" id="SSF68906">
    <property type="entry name" value="SAP domain"/>
    <property type="match status" value="1"/>
</dbReference>
<dbReference type="Proteomes" id="UP001485043">
    <property type="component" value="Unassembled WGS sequence"/>
</dbReference>
<accession>A0AAW1SKW9</accession>
<dbReference type="AlphaFoldDB" id="A0AAW1SKW9"/>
<dbReference type="Pfam" id="PF16294">
    <property type="entry name" value="RSB_motif"/>
    <property type="match status" value="1"/>
</dbReference>
<feature type="region of interest" description="Disordered" evidence="1">
    <location>
        <begin position="370"/>
        <end position="465"/>
    </location>
</feature>
<comment type="caution">
    <text evidence="3">The sequence shown here is derived from an EMBL/GenBank/DDBJ whole genome shotgun (WGS) entry which is preliminary data.</text>
</comment>
<name>A0AAW1SKW9_9CHLO</name>
<feature type="compositionally biased region" description="Basic and acidic residues" evidence="1">
    <location>
        <begin position="35"/>
        <end position="50"/>
    </location>
</feature>
<protein>
    <recommendedName>
        <fullName evidence="2">SAP domain-containing protein</fullName>
    </recommendedName>
</protein>
<dbReference type="PROSITE" id="PS50800">
    <property type="entry name" value="SAP"/>
    <property type="match status" value="1"/>
</dbReference>
<reference evidence="3 4" key="1">
    <citation type="journal article" date="2024" name="Nat. Commun.">
        <title>Phylogenomics reveals the evolutionary origins of lichenization in chlorophyte algae.</title>
        <authorList>
            <person name="Puginier C."/>
            <person name="Libourel C."/>
            <person name="Otte J."/>
            <person name="Skaloud P."/>
            <person name="Haon M."/>
            <person name="Grisel S."/>
            <person name="Petersen M."/>
            <person name="Berrin J.G."/>
            <person name="Delaux P.M."/>
            <person name="Dal Grande F."/>
            <person name="Keller J."/>
        </authorList>
    </citation>
    <scope>NUCLEOTIDE SEQUENCE [LARGE SCALE GENOMIC DNA]</scope>
    <source>
        <strain evidence="3 4">SAG 2523</strain>
    </source>
</reference>
<dbReference type="PANTHER" id="PTHR47031">
    <property type="entry name" value="SAP DNA-BINDING DOMAIN-CONTAINING PROTEIN"/>
    <property type="match status" value="1"/>
</dbReference>